<evidence type="ECO:0000259" key="1">
    <source>
        <dbReference type="Pfam" id="PF00156"/>
    </source>
</evidence>
<reference evidence="2 3" key="1">
    <citation type="submission" date="2023-12" db="EMBL/GenBank/DDBJ databases">
        <title>Blastococcus brunescens sp. nov., an actonobacterium isolated from sandstone collected in sahara desert.</title>
        <authorList>
            <person name="Gtari M."/>
            <person name="Ghodhbane F."/>
        </authorList>
    </citation>
    <scope>NUCLEOTIDE SEQUENCE [LARGE SCALE GENOMIC DNA]</scope>
    <source>
        <strain evidence="2 3">BMG 8361</strain>
    </source>
</reference>
<dbReference type="GO" id="GO:0016757">
    <property type="term" value="F:glycosyltransferase activity"/>
    <property type="evidence" value="ECO:0007669"/>
    <property type="project" value="UniProtKB-KW"/>
</dbReference>
<dbReference type="Proteomes" id="UP001324287">
    <property type="component" value="Chromosome"/>
</dbReference>
<keyword evidence="2" id="KW-0808">Transferase</keyword>
<proteinExistence type="predicted"/>
<accession>A0ABZ1AX55</accession>
<dbReference type="Gene3D" id="3.40.50.2020">
    <property type="match status" value="1"/>
</dbReference>
<evidence type="ECO:0000313" key="2">
    <source>
        <dbReference type="EMBL" id="WRL63148.1"/>
    </source>
</evidence>
<dbReference type="Pfam" id="PF00156">
    <property type="entry name" value="Pribosyltran"/>
    <property type="match status" value="1"/>
</dbReference>
<organism evidence="2 3">
    <name type="scientific">Blastococcus brunescens</name>
    <dbReference type="NCBI Taxonomy" id="1564165"/>
    <lineage>
        <taxon>Bacteria</taxon>
        <taxon>Bacillati</taxon>
        <taxon>Actinomycetota</taxon>
        <taxon>Actinomycetes</taxon>
        <taxon>Geodermatophilales</taxon>
        <taxon>Geodermatophilaceae</taxon>
        <taxon>Blastococcus</taxon>
    </lineage>
</organism>
<keyword evidence="3" id="KW-1185">Reference proteome</keyword>
<dbReference type="CDD" id="cd06223">
    <property type="entry name" value="PRTases_typeI"/>
    <property type="match status" value="1"/>
</dbReference>
<evidence type="ECO:0000313" key="3">
    <source>
        <dbReference type="Proteomes" id="UP001324287"/>
    </source>
</evidence>
<protein>
    <submittedName>
        <fullName evidence="2">Phosphoribosyltransferase family protein</fullName>
    </submittedName>
</protein>
<keyword evidence="2" id="KW-0328">Glycosyltransferase</keyword>
<dbReference type="EMBL" id="CP141261">
    <property type="protein sequence ID" value="WRL63148.1"/>
    <property type="molecule type" value="Genomic_DNA"/>
</dbReference>
<sequence length="90" mass="8919">MAGRTVVLVDDGLATGATMHAAVVAVRAGGPASVTVAVPVGSPRALAVLEPLVDEVLCLVAPAAFRAVGQAYGDFGQTTDAEVRGALHPV</sequence>
<name>A0ABZ1AX55_9ACTN</name>
<dbReference type="RefSeq" id="WP_324274485.1">
    <property type="nucleotide sequence ID" value="NZ_CP141261.1"/>
</dbReference>
<dbReference type="InterPro" id="IPR000836">
    <property type="entry name" value="PRTase_dom"/>
</dbReference>
<gene>
    <name evidence="2" type="ORF">U6N30_25625</name>
</gene>
<dbReference type="InterPro" id="IPR029057">
    <property type="entry name" value="PRTase-like"/>
</dbReference>
<feature type="domain" description="Phosphoribosyltransferase" evidence="1">
    <location>
        <begin position="2"/>
        <end position="59"/>
    </location>
</feature>
<dbReference type="SUPFAM" id="SSF53271">
    <property type="entry name" value="PRTase-like"/>
    <property type="match status" value="1"/>
</dbReference>